<comment type="similarity">
    <text evidence="2">Belongs to the replication factor A protein 3 family.</text>
</comment>
<name>A0A7R8UE05_HERIL</name>
<dbReference type="GO" id="GO:0003684">
    <property type="term" value="F:damaged DNA binding"/>
    <property type="evidence" value="ECO:0007669"/>
    <property type="project" value="TreeGrafter"/>
</dbReference>
<reference evidence="4 5" key="1">
    <citation type="submission" date="2020-11" db="EMBL/GenBank/DDBJ databases">
        <authorList>
            <person name="Wallbank WR R."/>
            <person name="Pardo Diaz C."/>
            <person name="Kozak K."/>
            <person name="Martin S."/>
            <person name="Jiggins C."/>
            <person name="Moest M."/>
            <person name="Warren A I."/>
            <person name="Generalovic N T."/>
            <person name="Byers J.R.P. K."/>
            <person name="Montejo-Kovacevich G."/>
            <person name="Yen C E."/>
        </authorList>
    </citation>
    <scope>NUCLEOTIDE SEQUENCE [LARGE SCALE GENOMIC DNA]</scope>
</reference>
<dbReference type="GO" id="GO:0003697">
    <property type="term" value="F:single-stranded DNA binding"/>
    <property type="evidence" value="ECO:0007669"/>
    <property type="project" value="TreeGrafter"/>
</dbReference>
<dbReference type="InterPro" id="IPR013970">
    <property type="entry name" value="Rfa2"/>
</dbReference>
<protein>
    <recommendedName>
        <fullName evidence="6">Replication protein A 14 kDa subunit</fullName>
    </recommendedName>
</protein>
<dbReference type="GO" id="GO:0000724">
    <property type="term" value="P:double-strand break repair via homologous recombination"/>
    <property type="evidence" value="ECO:0007669"/>
    <property type="project" value="TreeGrafter"/>
</dbReference>
<dbReference type="GO" id="GO:0006298">
    <property type="term" value="P:mismatch repair"/>
    <property type="evidence" value="ECO:0007669"/>
    <property type="project" value="TreeGrafter"/>
</dbReference>
<dbReference type="SUPFAM" id="SSF50249">
    <property type="entry name" value="Nucleic acid-binding proteins"/>
    <property type="match status" value="1"/>
</dbReference>
<organism evidence="4 5">
    <name type="scientific">Hermetia illucens</name>
    <name type="common">Black soldier fly</name>
    <dbReference type="NCBI Taxonomy" id="343691"/>
    <lineage>
        <taxon>Eukaryota</taxon>
        <taxon>Metazoa</taxon>
        <taxon>Ecdysozoa</taxon>
        <taxon>Arthropoda</taxon>
        <taxon>Hexapoda</taxon>
        <taxon>Insecta</taxon>
        <taxon>Pterygota</taxon>
        <taxon>Neoptera</taxon>
        <taxon>Endopterygota</taxon>
        <taxon>Diptera</taxon>
        <taxon>Brachycera</taxon>
        <taxon>Stratiomyomorpha</taxon>
        <taxon>Stratiomyidae</taxon>
        <taxon>Hermetiinae</taxon>
        <taxon>Hermetia</taxon>
    </lineage>
</organism>
<keyword evidence="5" id="KW-1185">Reference proteome</keyword>
<dbReference type="PANTHER" id="PTHR15114:SF1">
    <property type="entry name" value="REPLICATION PROTEIN A 14 KDA SUBUNIT"/>
    <property type="match status" value="1"/>
</dbReference>
<sequence>MSFEPRSIINGKLLREFMGKNVSVMVKIEGDYTGQIIKAKTTDQVPVRISLSEPIGGNPTDWVEVIGVVSGADMLRAKEVIMFEESNQEFDSESHNMLVNIMNNTRDFYATG</sequence>
<gene>
    <name evidence="4" type="ORF">HERILL_LOCUS2077</name>
</gene>
<keyword evidence="3" id="KW-0539">Nucleus</keyword>
<dbReference type="OrthoDB" id="188186at2759"/>
<dbReference type="GO" id="GO:0006284">
    <property type="term" value="P:base-excision repair"/>
    <property type="evidence" value="ECO:0007669"/>
    <property type="project" value="TreeGrafter"/>
</dbReference>
<evidence type="ECO:0000313" key="5">
    <source>
        <dbReference type="Proteomes" id="UP000594454"/>
    </source>
</evidence>
<evidence type="ECO:0000313" key="4">
    <source>
        <dbReference type="EMBL" id="CAD7078829.1"/>
    </source>
</evidence>
<dbReference type="AlphaFoldDB" id="A0A7R8UE05"/>
<dbReference type="GO" id="GO:0005662">
    <property type="term" value="C:DNA replication factor A complex"/>
    <property type="evidence" value="ECO:0007669"/>
    <property type="project" value="TreeGrafter"/>
</dbReference>
<dbReference type="PANTHER" id="PTHR15114">
    <property type="entry name" value="REPLICATION PROTEIN A3"/>
    <property type="match status" value="1"/>
</dbReference>
<dbReference type="OMA" id="WVEVIGM"/>
<comment type="subcellular location">
    <subcellularLocation>
        <location evidence="1">Nucleus</location>
    </subcellularLocation>
</comment>
<evidence type="ECO:0000256" key="3">
    <source>
        <dbReference type="ARBA" id="ARBA00023242"/>
    </source>
</evidence>
<evidence type="ECO:0000256" key="1">
    <source>
        <dbReference type="ARBA" id="ARBA00004123"/>
    </source>
</evidence>
<dbReference type="Pfam" id="PF08661">
    <property type="entry name" value="Rep_fac-A_3"/>
    <property type="match status" value="1"/>
</dbReference>
<dbReference type="InParanoid" id="A0A7R8UE05"/>
<dbReference type="EMBL" id="LR899009">
    <property type="protein sequence ID" value="CAD7078829.1"/>
    <property type="molecule type" value="Genomic_DNA"/>
</dbReference>
<dbReference type="GO" id="GO:0006289">
    <property type="term" value="P:nucleotide-excision repair"/>
    <property type="evidence" value="ECO:0007669"/>
    <property type="project" value="TreeGrafter"/>
</dbReference>
<proteinExistence type="inferred from homology"/>
<dbReference type="FunCoup" id="A0A7R8UE05">
    <property type="interactions" value="111"/>
</dbReference>
<dbReference type="InterPro" id="IPR012340">
    <property type="entry name" value="NA-bd_OB-fold"/>
</dbReference>
<dbReference type="Gene3D" id="2.40.50.140">
    <property type="entry name" value="Nucleic acid-binding proteins"/>
    <property type="match status" value="1"/>
</dbReference>
<evidence type="ECO:0000256" key="2">
    <source>
        <dbReference type="ARBA" id="ARBA00009761"/>
    </source>
</evidence>
<dbReference type="GO" id="GO:0006260">
    <property type="term" value="P:DNA replication"/>
    <property type="evidence" value="ECO:0007669"/>
    <property type="project" value="InterPro"/>
</dbReference>
<dbReference type="GO" id="GO:0035861">
    <property type="term" value="C:site of double-strand break"/>
    <property type="evidence" value="ECO:0007669"/>
    <property type="project" value="TreeGrafter"/>
</dbReference>
<dbReference type="Proteomes" id="UP000594454">
    <property type="component" value="Chromosome 1"/>
</dbReference>
<evidence type="ECO:0008006" key="6">
    <source>
        <dbReference type="Google" id="ProtNLM"/>
    </source>
</evidence>
<dbReference type="CDD" id="cd04479">
    <property type="entry name" value="RPA3"/>
    <property type="match status" value="1"/>
</dbReference>
<accession>A0A7R8UE05</accession>